<evidence type="ECO:0000313" key="10">
    <source>
        <dbReference type="Proteomes" id="UP001175271"/>
    </source>
</evidence>
<organism evidence="9 10">
    <name type="scientific">Steinernema hermaphroditum</name>
    <dbReference type="NCBI Taxonomy" id="289476"/>
    <lineage>
        <taxon>Eukaryota</taxon>
        <taxon>Metazoa</taxon>
        <taxon>Ecdysozoa</taxon>
        <taxon>Nematoda</taxon>
        <taxon>Chromadorea</taxon>
        <taxon>Rhabditida</taxon>
        <taxon>Tylenchina</taxon>
        <taxon>Panagrolaimomorpha</taxon>
        <taxon>Strongyloidoidea</taxon>
        <taxon>Steinernematidae</taxon>
        <taxon>Steinernema</taxon>
    </lineage>
</organism>
<evidence type="ECO:0000313" key="9">
    <source>
        <dbReference type="EMBL" id="KAK0427789.1"/>
    </source>
</evidence>
<feature type="region of interest" description="Disordered" evidence="5">
    <location>
        <begin position="187"/>
        <end position="209"/>
    </location>
</feature>
<evidence type="ECO:0000259" key="7">
    <source>
        <dbReference type="PROSITE" id="PS50961"/>
    </source>
</evidence>
<gene>
    <name evidence="9" type="ORF">QR680_010427</name>
</gene>
<sequence>MAEESKAAQIRKQVEYYFGDINLPRDKFLLDQIKLDEGWVTLETMIKFHRLSQISTDKEEIAQALATSELIDVSDDNTKIRRSADIPIPENSLEYWQTIKNRTVYVKGFEEDAKLDDLLEFFGKNGNVDNVLMRRAKPTKVFKGSVFVTFKTDEEAKAFVEGDVKEYNGKELTKMTQNDFWLKQAQENKERRQNERAAKNAKRNAADSERVKSQVIAQFTKGLILDVDGLPSDTTMNDVKTFFRKFGDVGYVVYEAGQSKAQIRFGGDEDGAKDAWQKAVDGGADGKVLYNETEITAKVLEGDEEAQYWVEFNKQKATKRERGNSKRGAPRMDRRKSKKAKTEE</sequence>
<keyword evidence="3" id="KW-0539">Nucleus</keyword>
<evidence type="ECO:0000256" key="1">
    <source>
        <dbReference type="ARBA" id="ARBA00004123"/>
    </source>
</evidence>
<dbReference type="InterPro" id="IPR002344">
    <property type="entry name" value="Lupus_La"/>
</dbReference>
<dbReference type="PROSITE" id="PS50102">
    <property type="entry name" value="RRM"/>
    <property type="match status" value="1"/>
</dbReference>
<dbReference type="GO" id="GO:0003729">
    <property type="term" value="F:mRNA binding"/>
    <property type="evidence" value="ECO:0007669"/>
    <property type="project" value="TreeGrafter"/>
</dbReference>
<dbReference type="InterPro" id="IPR006630">
    <property type="entry name" value="La_HTH"/>
</dbReference>
<keyword evidence="2 4" id="KW-0694">RNA-binding</keyword>
<reference evidence="9" key="1">
    <citation type="submission" date="2023-06" db="EMBL/GenBank/DDBJ databases">
        <title>Genomic analysis of the entomopathogenic nematode Steinernema hermaphroditum.</title>
        <authorList>
            <person name="Schwarz E.M."/>
            <person name="Heppert J.K."/>
            <person name="Baniya A."/>
            <person name="Schwartz H.T."/>
            <person name="Tan C.-H."/>
            <person name="Antoshechkin I."/>
            <person name="Sternberg P.W."/>
            <person name="Goodrich-Blair H."/>
            <person name="Dillman A.R."/>
        </authorList>
    </citation>
    <scope>NUCLEOTIDE SEQUENCE</scope>
    <source>
        <strain evidence="9">PS9179</strain>
        <tissue evidence="9">Whole animal</tissue>
    </source>
</reference>
<evidence type="ECO:0000256" key="4">
    <source>
        <dbReference type="PROSITE-ProRule" id="PRU00332"/>
    </source>
</evidence>
<feature type="region of interest" description="Disordered" evidence="5">
    <location>
        <begin position="314"/>
        <end position="344"/>
    </location>
</feature>
<dbReference type="GO" id="GO:1990904">
    <property type="term" value="C:ribonucleoprotein complex"/>
    <property type="evidence" value="ECO:0007669"/>
    <property type="project" value="UniProtKB-UniRule"/>
</dbReference>
<dbReference type="InterPro" id="IPR012677">
    <property type="entry name" value="Nucleotide-bd_a/b_plait_sf"/>
</dbReference>
<dbReference type="GO" id="GO:0008033">
    <property type="term" value="P:tRNA processing"/>
    <property type="evidence" value="ECO:0007669"/>
    <property type="project" value="TreeGrafter"/>
</dbReference>
<dbReference type="SMART" id="SM00715">
    <property type="entry name" value="LA"/>
    <property type="match status" value="1"/>
</dbReference>
<dbReference type="Gene3D" id="1.10.10.10">
    <property type="entry name" value="Winged helix-like DNA-binding domain superfamily/Winged helix DNA-binding domain"/>
    <property type="match status" value="1"/>
</dbReference>
<dbReference type="PROSITE" id="PS50961">
    <property type="entry name" value="HTH_LA"/>
    <property type="match status" value="1"/>
</dbReference>
<dbReference type="InterPro" id="IPR000504">
    <property type="entry name" value="RRM_dom"/>
</dbReference>
<dbReference type="InterPro" id="IPR036388">
    <property type="entry name" value="WH-like_DNA-bd_sf"/>
</dbReference>
<dbReference type="AlphaFoldDB" id="A0AA39MBP3"/>
<evidence type="ECO:0000259" key="6">
    <source>
        <dbReference type="PROSITE" id="PS50102"/>
    </source>
</evidence>
<dbReference type="PANTHER" id="PTHR22792">
    <property type="entry name" value="LUPUS LA PROTEIN-RELATED"/>
    <property type="match status" value="1"/>
</dbReference>
<dbReference type="InterPro" id="IPR036390">
    <property type="entry name" value="WH_DNA-bd_sf"/>
</dbReference>
<feature type="domain" description="RRM" evidence="6">
    <location>
        <begin position="102"/>
        <end position="187"/>
    </location>
</feature>
<comment type="caution">
    <text evidence="9">The sequence shown here is derived from an EMBL/GenBank/DDBJ whole genome shotgun (WGS) entry which is preliminary data.</text>
</comment>
<dbReference type="SUPFAM" id="SSF54928">
    <property type="entry name" value="RNA-binding domain, RBD"/>
    <property type="match status" value="1"/>
</dbReference>
<evidence type="ECO:0000256" key="5">
    <source>
        <dbReference type="SAM" id="MobiDB-lite"/>
    </source>
</evidence>
<dbReference type="EMBL" id="JAUCMV010000001">
    <property type="protein sequence ID" value="KAK0427789.1"/>
    <property type="molecule type" value="Genomic_DNA"/>
</dbReference>
<feature type="domain" description="HTH La-type RNA-binding" evidence="7">
    <location>
        <begin position="1"/>
        <end position="90"/>
    </location>
</feature>
<evidence type="ECO:0000256" key="2">
    <source>
        <dbReference type="ARBA" id="ARBA00022884"/>
    </source>
</evidence>
<dbReference type="GO" id="GO:0005634">
    <property type="term" value="C:nucleus"/>
    <property type="evidence" value="ECO:0007669"/>
    <property type="project" value="UniProtKB-SubCell"/>
</dbReference>
<dbReference type="Gene3D" id="3.30.70.330">
    <property type="match status" value="2"/>
</dbReference>
<dbReference type="InterPro" id="IPR035979">
    <property type="entry name" value="RBD_domain_sf"/>
</dbReference>
<dbReference type="Pfam" id="PF05383">
    <property type="entry name" value="La"/>
    <property type="match status" value="1"/>
</dbReference>
<dbReference type="SUPFAM" id="SSF46785">
    <property type="entry name" value="Winged helix' DNA-binding domain"/>
    <property type="match status" value="1"/>
</dbReference>
<feature type="compositionally biased region" description="Basic residues" evidence="5">
    <location>
        <begin position="333"/>
        <end position="344"/>
    </location>
</feature>
<accession>A0AA39MBP3</accession>
<comment type="subcellular location">
    <subcellularLocation>
        <location evidence="1">Nucleus</location>
    </subcellularLocation>
</comment>
<keyword evidence="10" id="KW-1185">Reference proteome</keyword>
<protein>
    <submittedName>
        <fullName evidence="9">Uncharacterized protein</fullName>
    </submittedName>
</protein>
<dbReference type="InterPro" id="IPR045180">
    <property type="entry name" value="La_dom_prot"/>
</dbReference>
<dbReference type="GO" id="GO:0005829">
    <property type="term" value="C:cytosol"/>
    <property type="evidence" value="ECO:0007669"/>
    <property type="project" value="TreeGrafter"/>
</dbReference>
<dbReference type="Pfam" id="PF08777">
    <property type="entry name" value="RRM_3"/>
    <property type="match status" value="1"/>
</dbReference>
<evidence type="ECO:0000256" key="3">
    <source>
        <dbReference type="ARBA" id="ARBA00023242"/>
    </source>
</evidence>
<dbReference type="PRINTS" id="PR00302">
    <property type="entry name" value="LUPUSLA"/>
</dbReference>
<evidence type="ECO:0000259" key="8">
    <source>
        <dbReference type="PROSITE" id="PS51939"/>
    </source>
</evidence>
<dbReference type="GO" id="GO:0010494">
    <property type="term" value="C:cytoplasmic stress granule"/>
    <property type="evidence" value="ECO:0007669"/>
    <property type="project" value="TreeGrafter"/>
</dbReference>
<name>A0AA39MBP3_9BILA</name>
<dbReference type="SMART" id="SM00360">
    <property type="entry name" value="RRM"/>
    <property type="match status" value="2"/>
</dbReference>
<dbReference type="PANTHER" id="PTHR22792:SF166">
    <property type="entry name" value="LUPUS LA PROTEIN HOMOLOG"/>
    <property type="match status" value="1"/>
</dbReference>
<dbReference type="GO" id="GO:0045727">
    <property type="term" value="P:positive regulation of translation"/>
    <property type="evidence" value="ECO:0007669"/>
    <property type="project" value="TreeGrafter"/>
</dbReference>
<dbReference type="Proteomes" id="UP001175271">
    <property type="component" value="Unassembled WGS sequence"/>
</dbReference>
<feature type="domain" description="XRRM" evidence="8">
    <location>
        <begin position="218"/>
        <end position="342"/>
    </location>
</feature>
<dbReference type="InterPro" id="IPR014886">
    <property type="entry name" value="La_xRRM"/>
</dbReference>
<dbReference type="Pfam" id="PF00076">
    <property type="entry name" value="RRM_1"/>
    <property type="match status" value="1"/>
</dbReference>
<dbReference type="CDD" id="cd12291">
    <property type="entry name" value="RRM1_La"/>
    <property type="match status" value="1"/>
</dbReference>
<proteinExistence type="predicted"/>
<dbReference type="PROSITE" id="PS51939">
    <property type="entry name" value="XRRM"/>
    <property type="match status" value="1"/>
</dbReference>